<protein>
    <submittedName>
        <fullName evidence="2">Uncharacterized protein</fullName>
    </submittedName>
</protein>
<evidence type="ECO:0000313" key="3">
    <source>
        <dbReference type="Proteomes" id="UP000184533"/>
    </source>
</evidence>
<feature type="region of interest" description="Disordered" evidence="1">
    <location>
        <begin position="211"/>
        <end position="253"/>
    </location>
</feature>
<dbReference type="Proteomes" id="UP000184533">
    <property type="component" value="Unassembled WGS sequence"/>
</dbReference>
<gene>
    <name evidence="2" type="ORF">SAMN02745223_01304</name>
</gene>
<evidence type="ECO:0000256" key="1">
    <source>
        <dbReference type="SAM" id="MobiDB-lite"/>
    </source>
</evidence>
<organism evidence="2 3">
    <name type="scientific">Devosia limi DSM 17137</name>
    <dbReference type="NCBI Taxonomy" id="1121477"/>
    <lineage>
        <taxon>Bacteria</taxon>
        <taxon>Pseudomonadati</taxon>
        <taxon>Pseudomonadota</taxon>
        <taxon>Alphaproteobacteria</taxon>
        <taxon>Hyphomicrobiales</taxon>
        <taxon>Devosiaceae</taxon>
        <taxon>Devosia</taxon>
    </lineage>
</organism>
<sequence length="253" mass="26552">MDLQQAFDEGFEAVKQYVDGELSALAKRLDALEGKSEPVSVAGAVVDREGHLILTMSDGATKDVGLICGKDGATEIVPPVPAASESANELTAILKRLDTIEATTPPAAVSSALIDRGGHLVLTLTDGATKDVGPVCGTDGKPGEPGLGFDDLAVAHDGERGLTLSFTRGEQVKEFPMVLPIVIDRGIHREGDIYAKGDGVTWAGSFWISQKDDNGDKPGGSPETWRLSVKKGRDGKDAVVREQAAPTPIKLRG</sequence>
<proteinExistence type="predicted"/>
<feature type="compositionally biased region" description="Basic and acidic residues" evidence="1">
    <location>
        <begin position="231"/>
        <end position="240"/>
    </location>
</feature>
<dbReference type="AlphaFoldDB" id="A0A1M4X3K7"/>
<accession>A0A1M4X3K7</accession>
<dbReference type="EMBL" id="FQVC01000003">
    <property type="protein sequence ID" value="SHE88019.1"/>
    <property type="molecule type" value="Genomic_DNA"/>
</dbReference>
<evidence type="ECO:0000313" key="2">
    <source>
        <dbReference type="EMBL" id="SHE88019.1"/>
    </source>
</evidence>
<name>A0A1M4X3K7_9HYPH</name>
<reference evidence="2 3" key="1">
    <citation type="submission" date="2016-11" db="EMBL/GenBank/DDBJ databases">
        <authorList>
            <person name="Jaros S."/>
            <person name="Januszkiewicz K."/>
            <person name="Wedrychowicz H."/>
        </authorList>
    </citation>
    <scope>NUCLEOTIDE SEQUENCE [LARGE SCALE GENOMIC DNA]</scope>
    <source>
        <strain evidence="2 3">DSM 17137</strain>
    </source>
</reference>